<feature type="region of interest" description="Disordered" evidence="1">
    <location>
        <begin position="137"/>
        <end position="159"/>
    </location>
</feature>
<dbReference type="EMBL" id="KR029583">
    <property type="protein sequence ID" value="AKH46425.1"/>
    <property type="molecule type" value="Genomic_DNA"/>
</dbReference>
<organism evidence="2">
    <name type="scientific">uncultured marine virus</name>
    <dbReference type="NCBI Taxonomy" id="186617"/>
    <lineage>
        <taxon>Viruses</taxon>
        <taxon>environmental samples</taxon>
    </lineage>
</organism>
<reference evidence="2" key="2">
    <citation type="submission" date="2015-03" db="EMBL/GenBank/DDBJ databases">
        <authorList>
            <person name="Chow C.-E.T."/>
            <person name="Winget D.M."/>
            <person name="White R.A.III."/>
            <person name="Hallam S.J."/>
            <person name="Suttle C.A."/>
        </authorList>
    </citation>
    <scope>NUCLEOTIDE SEQUENCE</scope>
    <source>
        <strain evidence="2">Anoxic3_8</strain>
    </source>
</reference>
<protein>
    <submittedName>
        <fullName evidence="2">Uncharacterized protein</fullName>
    </submittedName>
</protein>
<proteinExistence type="predicted"/>
<sequence>MTAENLPTLNKLSVLTFNTEKITVQWLLILISGILGKTIETKHKVRVMLDILDDSCGGLEIDRIKDKIRDIWTAVISAEYNEQYATQKEDDEDYVSIEDYIKEHQLYFPGDPKPENEVDGIVEMLENMFDTKEDLEPISSEGKAPSYSGSQLKSNNEKGKVEATKYEAHHAMTHTPSDSKTSVKSSTYEAHSGKIAPRKDSQVKRSYSPMVQKIVEELLELDNRQGIGRRKMLFRL</sequence>
<evidence type="ECO:0000313" key="2">
    <source>
        <dbReference type="EMBL" id="AKH46425.1"/>
    </source>
</evidence>
<accession>A0A0F7L3F4</accession>
<name>A0A0F7L3F4_9VIRU</name>
<reference evidence="2" key="1">
    <citation type="journal article" date="2015" name="Front. Microbiol.">
        <title>Combining genomic sequencing methods to explore viral diversity and reveal potential virus-host interactions.</title>
        <authorList>
            <person name="Chow C.E."/>
            <person name="Winget D.M."/>
            <person name="White R.A.III."/>
            <person name="Hallam S.J."/>
            <person name="Suttle C.A."/>
        </authorList>
    </citation>
    <scope>NUCLEOTIDE SEQUENCE</scope>
    <source>
        <strain evidence="2">Anoxic3_8</strain>
    </source>
</reference>
<evidence type="ECO:0000256" key="1">
    <source>
        <dbReference type="SAM" id="MobiDB-lite"/>
    </source>
</evidence>